<protein>
    <recommendedName>
        <fullName evidence="3">SAM domain-containing protein</fullName>
    </recommendedName>
</protein>
<evidence type="ECO:0000313" key="1">
    <source>
        <dbReference type="EMBL" id="CAE7162495.1"/>
    </source>
</evidence>
<dbReference type="CDD" id="cd09487">
    <property type="entry name" value="SAM_superfamily"/>
    <property type="match status" value="1"/>
</dbReference>
<gene>
    <name evidence="1" type="ORF">SPIL2461_LOCUS564</name>
</gene>
<dbReference type="OrthoDB" id="427203at2759"/>
<comment type="caution">
    <text evidence="1">The sequence shown here is derived from an EMBL/GenBank/DDBJ whole genome shotgun (WGS) entry which is preliminary data.</text>
</comment>
<proteinExistence type="predicted"/>
<name>A0A812IQB8_SYMPI</name>
<evidence type="ECO:0000313" key="2">
    <source>
        <dbReference type="Proteomes" id="UP000649617"/>
    </source>
</evidence>
<dbReference type="EMBL" id="CAJNIZ010000458">
    <property type="protein sequence ID" value="CAE7162495.1"/>
    <property type="molecule type" value="Genomic_DNA"/>
</dbReference>
<organism evidence="1 2">
    <name type="scientific">Symbiodinium pilosum</name>
    <name type="common">Dinoflagellate</name>
    <dbReference type="NCBI Taxonomy" id="2952"/>
    <lineage>
        <taxon>Eukaryota</taxon>
        <taxon>Sar</taxon>
        <taxon>Alveolata</taxon>
        <taxon>Dinophyceae</taxon>
        <taxon>Suessiales</taxon>
        <taxon>Symbiodiniaceae</taxon>
        <taxon>Symbiodinium</taxon>
    </lineage>
</organism>
<sequence length="390" mass="45056">MKLQPCDRNESFCWDDIGWHEKPGYPPLEGCWIHIPCKESDLPEIFFCEDHDKTRDEPPPVICFGSGRDSHVQLDARFPQRLCRMTKIQRQGWSLEALTPRWQVHLQRAHGPCETLDVGQPKHLRDGDVIGFSMPLVASTSFRFHSEMLEAKEALPNRYPARFPCRSSLPEAPEAPEELRRLAWQTDQMRRRSEQDQVRVADWSNFSQYVKQHYSKHGIDCISWKLTRNKPCDPKPASFTSRQLPPWICELLVNERPLQGLCRELPFASCLRASGHSPLLPEAVSMETSRVSVADESVVPEAMPSQADIVANEVNPLLLQPIYDWLESVDDSGFLLQYYDQIVANFDSLKQIHDVYFHDGHLEEHFFSAAGVSKLGHKRILQKWFREHFT</sequence>
<keyword evidence="2" id="KW-1185">Reference proteome</keyword>
<reference evidence="1" key="1">
    <citation type="submission" date="2021-02" db="EMBL/GenBank/DDBJ databases">
        <authorList>
            <person name="Dougan E. K."/>
            <person name="Rhodes N."/>
            <person name="Thang M."/>
            <person name="Chan C."/>
        </authorList>
    </citation>
    <scope>NUCLEOTIDE SEQUENCE</scope>
</reference>
<dbReference type="AlphaFoldDB" id="A0A812IQB8"/>
<evidence type="ECO:0008006" key="3">
    <source>
        <dbReference type="Google" id="ProtNLM"/>
    </source>
</evidence>
<accession>A0A812IQB8</accession>
<dbReference type="Proteomes" id="UP000649617">
    <property type="component" value="Unassembled WGS sequence"/>
</dbReference>